<comment type="caution">
    <text evidence="3">The sequence shown here is derived from an EMBL/GenBank/DDBJ whole genome shotgun (WGS) entry which is preliminary data.</text>
</comment>
<protein>
    <submittedName>
        <fullName evidence="3">Uncharacterized protein</fullName>
    </submittedName>
</protein>
<evidence type="ECO:0000313" key="3">
    <source>
        <dbReference type="EMBL" id="PKI71492.1"/>
    </source>
</evidence>
<keyword evidence="1" id="KW-0175">Coiled coil</keyword>
<keyword evidence="4" id="KW-1185">Reference proteome</keyword>
<dbReference type="Proteomes" id="UP000233551">
    <property type="component" value="Unassembled WGS sequence"/>
</dbReference>
<proteinExistence type="predicted"/>
<dbReference type="AlphaFoldDB" id="A0A2I0KSN1"/>
<evidence type="ECO:0000313" key="4">
    <source>
        <dbReference type="Proteomes" id="UP000233551"/>
    </source>
</evidence>
<evidence type="ECO:0000256" key="1">
    <source>
        <dbReference type="SAM" id="Coils"/>
    </source>
</evidence>
<feature type="coiled-coil region" evidence="1">
    <location>
        <begin position="61"/>
        <end position="95"/>
    </location>
</feature>
<sequence>MIKLPGNSGTKSTNMVANTTRPSSGRKQKSPASNYDKAVKIIFVRCDSRASQYEHVRKLKAKEFEMRNRELEARNKELEAKKVEADLKRKELAIKKRRA</sequence>
<feature type="region of interest" description="Disordered" evidence="2">
    <location>
        <begin position="1"/>
        <end position="33"/>
    </location>
</feature>
<organism evidence="3 4">
    <name type="scientific">Punica granatum</name>
    <name type="common">Pomegranate</name>
    <dbReference type="NCBI Taxonomy" id="22663"/>
    <lineage>
        <taxon>Eukaryota</taxon>
        <taxon>Viridiplantae</taxon>
        <taxon>Streptophyta</taxon>
        <taxon>Embryophyta</taxon>
        <taxon>Tracheophyta</taxon>
        <taxon>Spermatophyta</taxon>
        <taxon>Magnoliopsida</taxon>
        <taxon>eudicotyledons</taxon>
        <taxon>Gunneridae</taxon>
        <taxon>Pentapetalae</taxon>
        <taxon>rosids</taxon>
        <taxon>malvids</taxon>
        <taxon>Myrtales</taxon>
        <taxon>Lythraceae</taxon>
        <taxon>Punica</taxon>
    </lineage>
</organism>
<evidence type="ECO:0000256" key="2">
    <source>
        <dbReference type="SAM" id="MobiDB-lite"/>
    </source>
</evidence>
<gene>
    <name evidence="3" type="ORF">CRG98_008165</name>
</gene>
<reference evidence="3 4" key="1">
    <citation type="submission" date="2017-11" db="EMBL/GenBank/DDBJ databases">
        <title>De-novo sequencing of pomegranate (Punica granatum L.) genome.</title>
        <authorList>
            <person name="Akparov Z."/>
            <person name="Amiraslanov A."/>
            <person name="Hajiyeva S."/>
            <person name="Abbasov M."/>
            <person name="Kaur K."/>
            <person name="Hamwieh A."/>
            <person name="Solovyev V."/>
            <person name="Salamov A."/>
            <person name="Braich B."/>
            <person name="Kosarev P."/>
            <person name="Mahmoud A."/>
            <person name="Hajiyev E."/>
            <person name="Babayeva S."/>
            <person name="Izzatullayeva V."/>
            <person name="Mammadov A."/>
            <person name="Mammadov A."/>
            <person name="Sharifova S."/>
            <person name="Ojaghi J."/>
            <person name="Eynullazada K."/>
            <person name="Bayramov B."/>
            <person name="Abdulazimova A."/>
            <person name="Shahmuradov I."/>
        </authorList>
    </citation>
    <scope>NUCLEOTIDE SEQUENCE [LARGE SCALE GENOMIC DNA]</scope>
    <source>
        <strain evidence="4">cv. AG2017</strain>
        <tissue evidence="3">Leaf</tissue>
    </source>
</reference>
<name>A0A2I0KSN1_PUNGR</name>
<dbReference type="EMBL" id="PGOL01000373">
    <property type="protein sequence ID" value="PKI71492.1"/>
    <property type="molecule type" value="Genomic_DNA"/>
</dbReference>
<feature type="compositionally biased region" description="Polar residues" evidence="2">
    <location>
        <begin position="7"/>
        <end position="23"/>
    </location>
</feature>
<accession>A0A2I0KSN1</accession>